<dbReference type="InterPro" id="IPR016440">
    <property type="entry name" value="Rubredoxin-O_OxRdtase"/>
</dbReference>
<dbReference type="InterPro" id="IPR036866">
    <property type="entry name" value="RibonucZ/Hydroxyglut_hydro"/>
</dbReference>
<dbReference type="SUPFAM" id="SSF56281">
    <property type="entry name" value="Metallo-hydrolase/oxidoreductase"/>
    <property type="match status" value="1"/>
</dbReference>
<dbReference type="InterPro" id="IPR001279">
    <property type="entry name" value="Metallo-B-lactamas"/>
</dbReference>
<evidence type="ECO:0000313" key="3">
    <source>
        <dbReference type="EMBL" id="GFP35692.1"/>
    </source>
</evidence>
<dbReference type="InterPro" id="IPR029039">
    <property type="entry name" value="Flavoprotein-like_sf"/>
</dbReference>
<dbReference type="EMBL" id="BLSB01000177">
    <property type="protein sequence ID" value="GFP35692.1"/>
    <property type="molecule type" value="Genomic_DNA"/>
</dbReference>
<dbReference type="RefSeq" id="WP_258188415.1">
    <property type="nucleotide sequence ID" value="NZ_BLSB01000177.1"/>
</dbReference>
<proteinExistence type="inferred from homology"/>
<dbReference type="PANTHER" id="PTHR43717">
    <property type="entry name" value="ANAEROBIC NITRIC OXIDE REDUCTASE FLAVORUBREDOXIN"/>
    <property type="match status" value="1"/>
</dbReference>
<dbReference type="Pfam" id="PF00258">
    <property type="entry name" value="Flavodoxin_1"/>
    <property type="match status" value="1"/>
</dbReference>
<reference evidence="3 4" key="1">
    <citation type="journal article" date="2020" name="Front. Microbiol.">
        <title>Single-cell genomics of novel Actinobacteria with the Wood-Ljungdahl pathway discovered in a serpentinizing system.</title>
        <authorList>
            <person name="Merino N."/>
            <person name="Kawai M."/>
            <person name="Boyd E.S."/>
            <person name="Colman D.R."/>
            <person name="McGlynn S.E."/>
            <person name="Nealson K.H."/>
            <person name="Kurokawa K."/>
            <person name="Hongoh Y."/>
        </authorList>
    </citation>
    <scope>NUCLEOTIDE SEQUENCE [LARGE SCALE GENOMIC DNA]</scope>
    <source>
        <strain evidence="3 4">S43</strain>
    </source>
</reference>
<organism evidence="3 4">
    <name type="scientific">Candidatus Hakubella thermalkaliphila</name>
    <dbReference type="NCBI Taxonomy" id="2754717"/>
    <lineage>
        <taxon>Bacteria</taxon>
        <taxon>Bacillati</taxon>
        <taxon>Actinomycetota</taxon>
        <taxon>Actinomycetota incertae sedis</taxon>
        <taxon>Candidatus Hakubellales</taxon>
        <taxon>Candidatus Hakubellaceae</taxon>
        <taxon>Candidatus Hakubella</taxon>
    </lineage>
</organism>
<dbReference type="SMART" id="SM00849">
    <property type="entry name" value="Lactamase_B"/>
    <property type="match status" value="1"/>
</dbReference>
<dbReference type="PANTHER" id="PTHR43717:SF1">
    <property type="entry name" value="ANAEROBIC NITRIC OXIDE REDUCTASE FLAVORUBREDOXIN"/>
    <property type="match status" value="1"/>
</dbReference>
<name>A0A6V8PSU7_9ACTN</name>
<dbReference type="InterPro" id="IPR008254">
    <property type="entry name" value="Flavodoxin/NO_synth"/>
</dbReference>
<evidence type="ECO:0000256" key="1">
    <source>
        <dbReference type="ARBA" id="ARBA00007121"/>
    </source>
</evidence>
<dbReference type="Gene3D" id="3.40.50.360">
    <property type="match status" value="1"/>
</dbReference>
<dbReference type="GO" id="GO:0009055">
    <property type="term" value="F:electron transfer activity"/>
    <property type="evidence" value="ECO:0007669"/>
    <property type="project" value="InterPro"/>
</dbReference>
<sequence>MPAVEIKPNVYWIGVNDRTTDLFEGLWPITKEGVSYNAYLINDEKKIIIDLAKALKTDEFFDHIAEIVPIPEIDYVVINHMEPDHTGVLRTFRKMAPKAPILGSPKTKAMLESFYGITENVRAVKDGEMLSLGQMTLQFFSTPLVHWPETMMTYETSQRLLFSCDAFGGYGALRGAIFDDECEDLDFYQKETLRYYVNIMAKFSRPGLKAIEKLADVPVDIIAPSHGLIWRQNHQLIVNLYKKWAEYATGPTEAGITLIYGSMYGNTENMMNAVAQGISPTGVPLEIFDAARTHVSHILPSLWTKAGVMIGAPTYEGTLFPPMAQVLEMAAPQTSAEQENCLFRQLRVERRGPEASAEDRRTGEVGTGGFFRVRGQAQRRRPAKREGVRGCFCRTHQSPRIGPHYP</sequence>
<gene>
    <name evidence="3" type="ORF">HKBW3S43_01481</name>
</gene>
<dbReference type="CDD" id="cd07709">
    <property type="entry name" value="flavodiiron_proteins_MBL-fold"/>
    <property type="match status" value="1"/>
</dbReference>
<dbReference type="GO" id="GO:0046872">
    <property type="term" value="F:metal ion binding"/>
    <property type="evidence" value="ECO:0007669"/>
    <property type="project" value="InterPro"/>
</dbReference>
<dbReference type="PIRSF" id="PIRSF005243">
    <property type="entry name" value="ROO"/>
    <property type="match status" value="1"/>
</dbReference>
<comment type="caution">
    <text evidence="3">The sequence shown here is derived from an EMBL/GenBank/DDBJ whole genome shotgun (WGS) entry which is preliminary data.</text>
</comment>
<dbReference type="GO" id="GO:0010181">
    <property type="term" value="F:FMN binding"/>
    <property type="evidence" value="ECO:0007669"/>
    <property type="project" value="InterPro"/>
</dbReference>
<dbReference type="GO" id="GO:0016491">
    <property type="term" value="F:oxidoreductase activity"/>
    <property type="evidence" value="ECO:0007669"/>
    <property type="project" value="InterPro"/>
</dbReference>
<dbReference type="InterPro" id="IPR045761">
    <property type="entry name" value="ODP_dom"/>
</dbReference>
<dbReference type="Proteomes" id="UP000576480">
    <property type="component" value="Unassembled WGS sequence"/>
</dbReference>
<feature type="domain" description="Flavodoxin-like" evidence="2">
    <location>
        <begin position="256"/>
        <end position="406"/>
    </location>
</feature>
<evidence type="ECO:0000313" key="4">
    <source>
        <dbReference type="Proteomes" id="UP000576480"/>
    </source>
</evidence>
<evidence type="ECO:0000259" key="2">
    <source>
        <dbReference type="PROSITE" id="PS50902"/>
    </source>
</evidence>
<accession>A0A6V8PSU7</accession>
<protein>
    <recommendedName>
        <fullName evidence="2">Flavodoxin-like domain-containing protein</fullName>
    </recommendedName>
</protein>
<dbReference type="PROSITE" id="PS50902">
    <property type="entry name" value="FLAVODOXIN_LIKE"/>
    <property type="match status" value="1"/>
</dbReference>
<dbReference type="Gene3D" id="3.60.15.10">
    <property type="entry name" value="Ribonuclease Z/Hydroxyacylglutathione hydrolase-like"/>
    <property type="match status" value="1"/>
</dbReference>
<dbReference type="AlphaFoldDB" id="A0A6V8PSU7"/>
<comment type="similarity">
    <text evidence="1">In the N-terminal section; belongs to the zinc metallo-hydrolase group 3 family.</text>
</comment>
<dbReference type="Pfam" id="PF19583">
    <property type="entry name" value="ODP"/>
    <property type="match status" value="1"/>
</dbReference>